<dbReference type="GO" id="GO:0005524">
    <property type="term" value="F:ATP binding"/>
    <property type="evidence" value="ECO:0007669"/>
    <property type="project" value="TreeGrafter"/>
</dbReference>
<dbReference type="PANTHER" id="PTHR30115">
    <property type="entry name" value="NITROGEN REGULATORY PROTEIN P-II"/>
    <property type="match status" value="1"/>
</dbReference>
<dbReference type="eggNOG" id="COG0347">
    <property type="taxonomic scope" value="Bacteria"/>
</dbReference>
<dbReference type="Gene3D" id="3.30.70.120">
    <property type="match status" value="1"/>
</dbReference>
<dbReference type="Proteomes" id="UP000001572">
    <property type="component" value="Chromosome"/>
</dbReference>
<evidence type="ECO:0000313" key="2">
    <source>
        <dbReference type="EMBL" id="ABR49649.1"/>
    </source>
</evidence>
<dbReference type="EMBL" id="CP000724">
    <property type="protein sequence ID" value="ABR49649.1"/>
    <property type="molecule type" value="Genomic_DNA"/>
</dbReference>
<evidence type="ECO:0000313" key="3">
    <source>
        <dbReference type="Proteomes" id="UP000001572"/>
    </source>
</evidence>
<dbReference type="HOGENOM" id="CLU_082268_0_1_9"/>
<evidence type="ECO:0000256" key="1">
    <source>
        <dbReference type="RuleBase" id="RU003936"/>
    </source>
</evidence>
<organism evidence="2 3">
    <name type="scientific">Alkaliphilus metalliredigens (strain QYMF)</name>
    <dbReference type="NCBI Taxonomy" id="293826"/>
    <lineage>
        <taxon>Bacteria</taxon>
        <taxon>Bacillati</taxon>
        <taxon>Bacillota</taxon>
        <taxon>Clostridia</taxon>
        <taxon>Peptostreptococcales</taxon>
        <taxon>Natronincolaceae</taxon>
        <taxon>Alkaliphilus</taxon>
    </lineage>
</organism>
<dbReference type="STRING" id="293826.Amet_3522"/>
<dbReference type="SUPFAM" id="SSF54913">
    <property type="entry name" value="GlnB-like"/>
    <property type="match status" value="1"/>
</dbReference>
<dbReference type="OrthoDB" id="9802729at2"/>
<name>A6TTY1_ALKMQ</name>
<sequence>MKEIMAIIRMNMVNKTKKALATEGFPAFTCTKISGRGKKAMDYTIEEAFLTENNMPTSVAETFSEGYRLLPKRLLLVTVPDGAVEKAVTVIIHANQTGSPGDGKIFVLPVEEAIRVRTGETGDTAIT</sequence>
<dbReference type="GO" id="GO:0030234">
    <property type="term" value="F:enzyme regulator activity"/>
    <property type="evidence" value="ECO:0007669"/>
    <property type="project" value="InterPro"/>
</dbReference>
<dbReference type="KEGG" id="amt:Amet_3522"/>
<dbReference type="InterPro" id="IPR011322">
    <property type="entry name" value="N-reg_PII-like_a/b"/>
</dbReference>
<dbReference type="SMART" id="SM00938">
    <property type="entry name" value="P-II"/>
    <property type="match status" value="1"/>
</dbReference>
<reference evidence="3" key="1">
    <citation type="journal article" date="2016" name="Genome Announc.">
        <title>Complete genome sequence of Alkaliphilus metalliredigens strain QYMF, an alkaliphilic and metal-reducing bacterium isolated from borax-contaminated leachate ponds.</title>
        <authorList>
            <person name="Hwang C."/>
            <person name="Copeland A."/>
            <person name="Lucas S."/>
            <person name="Lapidus A."/>
            <person name="Barry K."/>
            <person name="Detter J.C."/>
            <person name="Glavina Del Rio T."/>
            <person name="Hammon N."/>
            <person name="Israni S."/>
            <person name="Dalin E."/>
            <person name="Tice H."/>
            <person name="Pitluck S."/>
            <person name="Chertkov O."/>
            <person name="Brettin T."/>
            <person name="Bruce D."/>
            <person name="Han C."/>
            <person name="Schmutz J."/>
            <person name="Larimer F."/>
            <person name="Land M.L."/>
            <person name="Hauser L."/>
            <person name="Kyrpides N."/>
            <person name="Mikhailova N."/>
            <person name="Ye Q."/>
            <person name="Zhou J."/>
            <person name="Richardson P."/>
            <person name="Fields M.W."/>
        </authorList>
    </citation>
    <scope>NUCLEOTIDE SEQUENCE [LARGE SCALE GENOMIC DNA]</scope>
    <source>
        <strain evidence="3">QYMF</strain>
    </source>
</reference>
<dbReference type="InterPro" id="IPR017918">
    <property type="entry name" value="N-reg_PII_CS"/>
</dbReference>
<comment type="similarity">
    <text evidence="1">Belongs to the P(II) protein family.</text>
</comment>
<dbReference type="RefSeq" id="WP_012064612.1">
    <property type="nucleotide sequence ID" value="NC_009633.1"/>
</dbReference>
<gene>
    <name evidence="2" type="ordered locus">Amet_3522</name>
</gene>
<dbReference type="Pfam" id="PF00543">
    <property type="entry name" value="P-II"/>
    <property type="match status" value="1"/>
</dbReference>
<accession>A6TTY1</accession>
<dbReference type="PANTHER" id="PTHR30115:SF11">
    <property type="entry name" value="NITROGEN REGULATORY PROTEIN P-II HOMOLOG"/>
    <property type="match status" value="1"/>
</dbReference>
<dbReference type="GO" id="GO:0005829">
    <property type="term" value="C:cytosol"/>
    <property type="evidence" value="ECO:0007669"/>
    <property type="project" value="TreeGrafter"/>
</dbReference>
<dbReference type="PROSITE" id="PS51343">
    <property type="entry name" value="PII_GLNB_DOM"/>
    <property type="match status" value="1"/>
</dbReference>
<dbReference type="AlphaFoldDB" id="A6TTY1"/>
<dbReference type="InterPro" id="IPR015867">
    <property type="entry name" value="N-reg_PII/ATP_PRibTrfase_C"/>
</dbReference>
<dbReference type="PROSITE" id="PS00638">
    <property type="entry name" value="PII_GLNB_CTER"/>
    <property type="match status" value="1"/>
</dbReference>
<keyword evidence="3" id="KW-1185">Reference proteome</keyword>
<dbReference type="GO" id="GO:0006808">
    <property type="term" value="P:regulation of nitrogen utilization"/>
    <property type="evidence" value="ECO:0007669"/>
    <property type="project" value="InterPro"/>
</dbReference>
<dbReference type="PRINTS" id="PR00340">
    <property type="entry name" value="PIIGLNB"/>
</dbReference>
<protein>
    <submittedName>
        <fullName evidence="2">Nitrogen regulatory protein P-II</fullName>
    </submittedName>
</protein>
<dbReference type="InterPro" id="IPR002187">
    <property type="entry name" value="N-reg_PII"/>
</dbReference>
<proteinExistence type="inferred from homology"/>